<dbReference type="SUPFAM" id="SSF52833">
    <property type="entry name" value="Thioredoxin-like"/>
    <property type="match status" value="2"/>
</dbReference>
<dbReference type="Pfam" id="PF00462">
    <property type="entry name" value="Glutaredoxin"/>
    <property type="match status" value="2"/>
</dbReference>
<dbReference type="Gene3D" id="3.40.30.10">
    <property type="entry name" value="Glutaredoxin"/>
    <property type="match status" value="2"/>
</dbReference>
<reference evidence="2 3" key="1">
    <citation type="submission" date="2022-12" db="EMBL/GenBank/DDBJ databases">
        <title>Chromosome-level genome of Tegillarca granosa.</title>
        <authorList>
            <person name="Kim J."/>
        </authorList>
    </citation>
    <scope>NUCLEOTIDE SEQUENCE [LARGE SCALE GENOMIC DNA]</scope>
    <source>
        <strain evidence="2">Teg-2019</strain>
        <tissue evidence="2">Adductor muscle</tissue>
    </source>
</reference>
<keyword evidence="3" id="KW-1185">Reference proteome</keyword>
<evidence type="ECO:0000259" key="1">
    <source>
        <dbReference type="Pfam" id="PF00462"/>
    </source>
</evidence>
<dbReference type="PANTHER" id="PTHR45694:SF18">
    <property type="entry name" value="GLUTAREDOXIN-1-RELATED"/>
    <property type="match status" value="1"/>
</dbReference>
<dbReference type="Proteomes" id="UP001217089">
    <property type="component" value="Unassembled WGS sequence"/>
</dbReference>
<proteinExistence type="predicted"/>
<protein>
    <recommendedName>
        <fullName evidence="1">Glutaredoxin domain-containing protein</fullName>
    </recommendedName>
</protein>
<feature type="domain" description="Glutaredoxin" evidence="1">
    <location>
        <begin position="19"/>
        <end position="74"/>
    </location>
</feature>
<name>A0ABQ9EKW3_TEGGR</name>
<dbReference type="InterPro" id="IPR002109">
    <property type="entry name" value="Glutaredoxin"/>
</dbReference>
<organism evidence="2 3">
    <name type="scientific">Tegillarca granosa</name>
    <name type="common">Malaysian cockle</name>
    <name type="synonym">Anadara granosa</name>
    <dbReference type="NCBI Taxonomy" id="220873"/>
    <lineage>
        <taxon>Eukaryota</taxon>
        <taxon>Metazoa</taxon>
        <taxon>Spiralia</taxon>
        <taxon>Lophotrochozoa</taxon>
        <taxon>Mollusca</taxon>
        <taxon>Bivalvia</taxon>
        <taxon>Autobranchia</taxon>
        <taxon>Pteriomorphia</taxon>
        <taxon>Arcoida</taxon>
        <taxon>Arcoidea</taxon>
        <taxon>Arcidae</taxon>
        <taxon>Tegillarca</taxon>
    </lineage>
</organism>
<evidence type="ECO:0000313" key="3">
    <source>
        <dbReference type="Proteomes" id="UP001217089"/>
    </source>
</evidence>
<sequence>MVNPKVKELVNKKIAGKKVMVFSKTTCGFCSMAKDTLSKYGLKPDDYEVIELNEVPDGQAIQIYLSELTHARTVKRKKEIEAKIRARKVVMFSVTTCRFCTQAKGILAKYSLSKDDYEVMELDKEEDGGDISRYLLLKTHKSSVCGEREGGGVQSKVN</sequence>
<comment type="caution">
    <text evidence="2">The sequence shown here is derived from an EMBL/GenBank/DDBJ whole genome shotgun (WGS) entry which is preliminary data.</text>
</comment>
<accession>A0ABQ9EKW3</accession>
<dbReference type="EMBL" id="JARBDR010000903">
    <property type="protein sequence ID" value="KAJ8305011.1"/>
    <property type="molecule type" value="Genomic_DNA"/>
</dbReference>
<dbReference type="PANTHER" id="PTHR45694">
    <property type="entry name" value="GLUTAREDOXIN 2"/>
    <property type="match status" value="1"/>
</dbReference>
<feature type="domain" description="Glutaredoxin" evidence="1">
    <location>
        <begin position="89"/>
        <end position="139"/>
    </location>
</feature>
<dbReference type="InterPro" id="IPR036249">
    <property type="entry name" value="Thioredoxin-like_sf"/>
</dbReference>
<gene>
    <name evidence="2" type="ORF">KUTeg_018594</name>
</gene>
<evidence type="ECO:0000313" key="2">
    <source>
        <dbReference type="EMBL" id="KAJ8305011.1"/>
    </source>
</evidence>
<dbReference type="PROSITE" id="PS51354">
    <property type="entry name" value="GLUTAREDOXIN_2"/>
    <property type="match status" value="2"/>
</dbReference>